<name>A0AAD8J6Q3_9APIA</name>
<protein>
    <recommendedName>
        <fullName evidence="3">Cysteine synthase</fullName>
    </recommendedName>
</protein>
<dbReference type="SUPFAM" id="SSF53686">
    <property type="entry name" value="Tryptophan synthase beta subunit-like PLP-dependent enzymes"/>
    <property type="match status" value="1"/>
</dbReference>
<comment type="caution">
    <text evidence="1">The sequence shown here is derived from an EMBL/GenBank/DDBJ whole genome shotgun (WGS) entry which is preliminary data.</text>
</comment>
<reference evidence="1" key="1">
    <citation type="submission" date="2023-02" db="EMBL/GenBank/DDBJ databases">
        <title>Genome of toxic invasive species Heracleum sosnowskyi carries increased number of genes despite the absence of recent whole-genome duplications.</title>
        <authorList>
            <person name="Schelkunov M."/>
            <person name="Shtratnikova V."/>
            <person name="Makarenko M."/>
            <person name="Klepikova A."/>
            <person name="Omelchenko D."/>
            <person name="Novikova G."/>
            <person name="Obukhova E."/>
            <person name="Bogdanov V."/>
            <person name="Penin A."/>
            <person name="Logacheva M."/>
        </authorList>
    </citation>
    <scope>NUCLEOTIDE SEQUENCE</scope>
    <source>
        <strain evidence="1">Hsosn_3</strain>
        <tissue evidence="1">Leaf</tissue>
    </source>
</reference>
<accession>A0AAD8J6Q3</accession>
<organism evidence="1 2">
    <name type="scientific">Heracleum sosnowskyi</name>
    <dbReference type="NCBI Taxonomy" id="360622"/>
    <lineage>
        <taxon>Eukaryota</taxon>
        <taxon>Viridiplantae</taxon>
        <taxon>Streptophyta</taxon>
        <taxon>Embryophyta</taxon>
        <taxon>Tracheophyta</taxon>
        <taxon>Spermatophyta</taxon>
        <taxon>Magnoliopsida</taxon>
        <taxon>eudicotyledons</taxon>
        <taxon>Gunneridae</taxon>
        <taxon>Pentapetalae</taxon>
        <taxon>asterids</taxon>
        <taxon>campanulids</taxon>
        <taxon>Apiales</taxon>
        <taxon>Apiaceae</taxon>
        <taxon>Apioideae</taxon>
        <taxon>apioid superclade</taxon>
        <taxon>Tordylieae</taxon>
        <taxon>Tordyliinae</taxon>
        <taxon>Heracleum</taxon>
    </lineage>
</organism>
<dbReference type="InterPro" id="IPR036052">
    <property type="entry name" value="TrpB-like_PALP_sf"/>
</dbReference>
<dbReference type="Gene3D" id="3.40.50.1100">
    <property type="match status" value="1"/>
</dbReference>
<proteinExistence type="predicted"/>
<dbReference type="InterPro" id="IPR050214">
    <property type="entry name" value="Cys_Synth/Cystath_Beta-Synth"/>
</dbReference>
<evidence type="ECO:0000313" key="2">
    <source>
        <dbReference type="Proteomes" id="UP001237642"/>
    </source>
</evidence>
<dbReference type="Proteomes" id="UP001237642">
    <property type="component" value="Unassembled WGS sequence"/>
</dbReference>
<keyword evidence="2" id="KW-1185">Reference proteome</keyword>
<evidence type="ECO:0008006" key="3">
    <source>
        <dbReference type="Google" id="ProtNLM"/>
    </source>
</evidence>
<dbReference type="AlphaFoldDB" id="A0AAD8J6Q3"/>
<evidence type="ECO:0000313" key="1">
    <source>
        <dbReference type="EMBL" id="KAK1398737.1"/>
    </source>
</evidence>
<gene>
    <name evidence="1" type="ORF">POM88_008600</name>
</gene>
<dbReference type="PANTHER" id="PTHR10314">
    <property type="entry name" value="CYSTATHIONINE BETA-SYNTHASE"/>
    <property type="match status" value="1"/>
</dbReference>
<reference evidence="1" key="2">
    <citation type="submission" date="2023-05" db="EMBL/GenBank/DDBJ databases">
        <authorList>
            <person name="Schelkunov M.I."/>
        </authorList>
    </citation>
    <scope>NUCLEOTIDE SEQUENCE</scope>
    <source>
        <strain evidence="1">Hsosn_3</strain>
        <tissue evidence="1">Leaf</tissue>
    </source>
</reference>
<dbReference type="EMBL" id="JAUIZM010000002">
    <property type="protein sequence ID" value="KAK1398737.1"/>
    <property type="molecule type" value="Genomic_DNA"/>
</dbReference>
<sequence>MHTSFNAYGSHKIQGIEAGFIPGVLDVDLVDEVLQVSSDEATETARLLTVKEGLLATFLHLNFKYLVQVGISFGAAATASINIAKRPESAEKLIVVIFRSFGERYLSSLLFESVRHEAENMSFEI</sequence>